<gene>
    <name evidence="3" type="ORF">Acr_19g0005180</name>
</gene>
<comment type="caution">
    <text evidence="3">The sequence shown here is derived from an EMBL/GenBank/DDBJ whole genome shotgun (WGS) entry which is preliminary data.</text>
</comment>
<keyword evidence="4" id="KW-1185">Reference proteome</keyword>
<feature type="compositionally biased region" description="Polar residues" evidence="1">
    <location>
        <begin position="372"/>
        <end position="383"/>
    </location>
</feature>
<dbReference type="OrthoDB" id="439808at2759"/>
<feature type="region of interest" description="Disordered" evidence="1">
    <location>
        <begin position="397"/>
        <end position="445"/>
    </location>
</feature>
<accession>A0A7J0GA03</accession>
<reference evidence="3 4" key="1">
    <citation type="submission" date="2019-07" db="EMBL/GenBank/DDBJ databases">
        <title>De Novo Assembly of kiwifruit Actinidia rufa.</title>
        <authorList>
            <person name="Sugita-Konishi S."/>
            <person name="Sato K."/>
            <person name="Mori E."/>
            <person name="Abe Y."/>
            <person name="Kisaki G."/>
            <person name="Hamano K."/>
            <person name="Suezawa K."/>
            <person name="Otani M."/>
            <person name="Fukuda T."/>
            <person name="Manabe T."/>
            <person name="Gomi K."/>
            <person name="Tabuchi M."/>
            <person name="Akimitsu K."/>
            <person name="Kataoka I."/>
        </authorList>
    </citation>
    <scope>NUCLEOTIDE SEQUENCE [LARGE SCALE GENOMIC DNA]</scope>
    <source>
        <strain evidence="4">cv. Fuchu</strain>
    </source>
</reference>
<evidence type="ECO:0000313" key="4">
    <source>
        <dbReference type="Proteomes" id="UP000585474"/>
    </source>
</evidence>
<feature type="compositionally biased region" description="Low complexity" evidence="1">
    <location>
        <begin position="397"/>
        <end position="409"/>
    </location>
</feature>
<organism evidence="3 4">
    <name type="scientific">Actinidia rufa</name>
    <dbReference type="NCBI Taxonomy" id="165716"/>
    <lineage>
        <taxon>Eukaryota</taxon>
        <taxon>Viridiplantae</taxon>
        <taxon>Streptophyta</taxon>
        <taxon>Embryophyta</taxon>
        <taxon>Tracheophyta</taxon>
        <taxon>Spermatophyta</taxon>
        <taxon>Magnoliopsida</taxon>
        <taxon>eudicotyledons</taxon>
        <taxon>Gunneridae</taxon>
        <taxon>Pentapetalae</taxon>
        <taxon>asterids</taxon>
        <taxon>Ericales</taxon>
        <taxon>Actinidiaceae</taxon>
        <taxon>Actinidia</taxon>
    </lineage>
</organism>
<name>A0A7J0GA03_9ERIC</name>
<feature type="compositionally biased region" description="Polar residues" evidence="1">
    <location>
        <begin position="296"/>
        <end position="336"/>
    </location>
</feature>
<dbReference type="AlphaFoldDB" id="A0A7J0GA03"/>
<feature type="compositionally biased region" description="Polar residues" evidence="1">
    <location>
        <begin position="410"/>
        <end position="434"/>
    </location>
</feature>
<feature type="region of interest" description="Disordered" evidence="1">
    <location>
        <begin position="188"/>
        <end position="208"/>
    </location>
</feature>
<proteinExistence type="predicted"/>
<protein>
    <submittedName>
        <fullName evidence="3">RNA recognition motif (RRM)-containing protein</fullName>
    </submittedName>
</protein>
<feature type="compositionally biased region" description="Polar residues" evidence="1">
    <location>
        <begin position="354"/>
        <end position="364"/>
    </location>
</feature>
<feature type="domain" description="Spen paralogue and orthologue SPOC C-terminal" evidence="2">
    <location>
        <begin position="96"/>
        <end position="162"/>
    </location>
</feature>
<evidence type="ECO:0000256" key="1">
    <source>
        <dbReference type="SAM" id="MobiDB-lite"/>
    </source>
</evidence>
<dbReference type="EMBL" id="BJWL01000019">
    <property type="protein sequence ID" value="GFZ07581.1"/>
    <property type="molecule type" value="Genomic_DNA"/>
</dbReference>
<evidence type="ECO:0000259" key="2">
    <source>
        <dbReference type="Pfam" id="PF07744"/>
    </source>
</evidence>
<feature type="compositionally biased region" description="Polar residues" evidence="1">
    <location>
        <begin position="264"/>
        <end position="278"/>
    </location>
</feature>
<feature type="region of interest" description="Disordered" evidence="1">
    <location>
        <begin position="249"/>
        <end position="337"/>
    </location>
</feature>
<dbReference type="Pfam" id="PF07744">
    <property type="entry name" value="SPOC"/>
    <property type="match status" value="1"/>
</dbReference>
<feature type="compositionally biased region" description="Pro residues" evidence="1">
    <location>
        <begin position="198"/>
        <end position="208"/>
    </location>
</feature>
<dbReference type="InterPro" id="IPR012921">
    <property type="entry name" value="SPOC_C"/>
</dbReference>
<feature type="region of interest" description="Disordered" evidence="1">
    <location>
        <begin position="353"/>
        <end position="385"/>
    </location>
</feature>
<feature type="region of interest" description="Disordered" evidence="1">
    <location>
        <begin position="76"/>
        <end position="97"/>
    </location>
</feature>
<sequence>MNFLSILSPVQTKQNMFSLGCSLIVLNLRLLKKFEPGPFGYKQQPTDRAMNLTQPYGERSDQWNASYDSFHGGSGSLPPNPVELKRPTPESRQPSLSKEWKWEGTIAKGGTPICSARCFPVGKVLDMALPEFLDCTARTGLDMLAKHYFQAASSWVVFFVPEKLEHPGPNSGPSLHHAHDRKEANFMSYHGDMSRPKPTSPSGPFPPAPFPNMGNSGIGNISYPGNLSTGASPASFSNNQNRNDILHQRNQSFGPNWSPPHLHNPNSGARNMTSQPSNAAVDPSVQGYNPVMPRNLQETSSSSYNTRMSNIPFSGSSKLSHQETKPQQVSSSTPTAGLQPEQLAQLASSLLGQPRQSGAGSTLSMGEDFRHSNTLSHSENSYGSPEKYVLQNNQFDQAQQVQPQQQLSNVSMGSQREFQTAPQGNQQQVQSGGTQEEDADPQKRLQATLQLAAALLQQIQQGKGN</sequence>
<evidence type="ECO:0000313" key="3">
    <source>
        <dbReference type="EMBL" id="GFZ07581.1"/>
    </source>
</evidence>
<dbReference type="Proteomes" id="UP000585474">
    <property type="component" value="Unassembled WGS sequence"/>
</dbReference>